<feature type="non-terminal residue" evidence="1">
    <location>
        <position position="1"/>
    </location>
</feature>
<sequence>EFHSLFQGYIITQGSYNLSVVGFDLLPASPLKLDGEWIYRDRWFTTKETLGHVRD</sequence>
<reference evidence="1 2" key="1">
    <citation type="submission" date="2024-01" db="EMBL/GenBank/DDBJ databases">
        <authorList>
            <person name="Waweru B."/>
        </authorList>
    </citation>
    <scope>NUCLEOTIDE SEQUENCE [LARGE SCALE GENOMIC DNA]</scope>
</reference>
<dbReference type="EMBL" id="CAWUPB010001195">
    <property type="protein sequence ID" value="CAK7355634.1"/>
    <property type="molecule type" value="Genomic_DNA"/>
</dbReference>
<evidence type="ECO:0000313" key="2">
    <source>
        <dbReference type="Proteomes" id="UP001314170"/>
    </source>
</evidence>
<comment type="caution">
    <text evidence="1">The sequence shown here is derived from an EMBL/GenBank/DDBJ whole genome shotgun (WGS) entry which is preliminary data.</text>
</comment>
<accession>A0AAV1SSS5</accession>
<name>A0AAV1SSS5_9ROSI</name>
<evidence type="ECO:0000313" key="1">
    <source>
        <dbReference type="EMBL" id="CAK7355634.1"/>
    </source>
</evidence>
<organism evidence="1 2">
    <name type="scientific">Dovyalis caffra</name>
    <dbReference type="NCBI Taxonomy" id="77055"/>
    <lineage>
        <taxon>Eukaryota</taxon>
        <taxon>Viridiplantae</taxon>
        <taxon>Streptophyta</taxon>
        <taxon>Embryophyta</taxon>
        <taxon>Tracheophyta</taxon>
        <taxon>Spermatophyta</taxon>
        <taxon>Magnoliopsida</taxon>
        <taxon>eudicotyledons</taxon>
        <taxon>Gunneridae</taxon>
        <taxon>Pentapetalae</taxon>
        <taxon>rosids</taxon>
        <taxon>fabids</taxon>
        <taxon>Malpighiales</taxon>
        <taxon>Salicaceae</taxon>
        <taxon>Flacourtieae</taxon>
        <taxon>Dovyalis</taxon>
    </lineage>
</organism>
<feature type="non-terminal residue" evidence="1">
    <location>
        <position position="55"/>
    </location>
</feature>
<dbReference type="AlphaFoldDB" id="A0AAV1SSS5"/>
<protein>
    <submittedName>
        <fullName evidence="1">Uncharacterized protein</fullName>
    </submittedName>
</protein>
<dbReference type="Proteomes" id="UP001314170">
    <property type="component" value="Unassembled WGS sequence"/>
</dbReference>
<proteinExistence type="predicted"/>
<keyword evidence="2" id="KW-1185">Reference proteome</keyword>
<gene>
    <name evidence="1" type="ORF">DCAF_LOCUS25894</name>
</gene>